<accession>W7WW72</accession>
<gene>
    <name evidence="2" type="ORF">TTHERM_000647029</name>
</gene>
<keyword evidence="3" id="KW-1185">Reference proteome</keyword>
<evidence type="ECO:0000313" key="2">
    <source>
        <dbReference type="EMBL" id="EWS71080.1"/>
    </source>
</evidence>
<evidence type="ECO:0000256" key="1">
    <source>
        <dbReference type="SAM" id="MobiDB-lite"/>
    </source>
</evidence>
<dbReference type="RefSeq" id="XP_012656379.1">
    <property type="nucleotide sequence ID" value="XM_012800925.1"/>
</dbReference>
<dbReference type="Proteomes" id="UP000009168">
    <property type="component" value="Unassembled WGS sequence"/>
</dbReference>
<dbReference type="KEGG" id="tet:TTHERM_000647029"/>
<dbReference type="EMBL" id="GG662245">
    <property type="protein sequence ID" value="EWS71080.1"/>
    <property type="molecule type" value="Genomic_DNA"/>
</dbReference>
<dbReference type="AlphaFoldDB" id="W7WW72"/>
<name>W7WW72_TETTS</name>
<dbReference type="InParanoid" id="W7WW72"/>
<evidence type="ECO:0000313" key="3">
    <source>
        <dbReference type="Proteomes" id="UP000009168"/>
    </source>
</evidence>
<feature type="region of interest" description="Disordered" evidence="1">
    <location>
        <begin position="208"/>
        <end position="227"/>
    </location>
</feature>
<dbReference type="GeneID" id="24439998"/>
<sequence length="348" mass="41384">MVSKEFDIKEPSEKDLAENKQLKLLQYRKKLNNFYISIFNDTKQYQNISHQIDKLYEEYKIVHNSFFIADKNVTWNFKILFQKLKCSSSSYNFFVQDQIKWNQSFSKQVNLTLRIVKLHDKTVKSASSKIGEYIILHFFDEKQLQSGSINQNSEQNIEKQITIHQQDFTQEYAYQKKHDKRQTNLDKYDQKINQKNQQQMNQILATNQQQSVNKGNTSTQISNDMPQKLQSNNNINESQTKVENSPLQNLLYKEGAIKNNNNIIKPQLQKVNFVKEEYVQLSDKEKVELLEQQLQQQILLQQQKESIYQYKLIQQKKQMLKIQEEKLFQLNPNFKPQGLIESNPIQLD</sequence>
<reference evidence="3" key="1">
    <citation type="journal article" date="2006" name="PLoS Biol.">
        <title>Macronuclear genome sequence of the ciliate Tetrahymena thermophila, a model eukaryote.</title>
        <authorList>
            <person name="Eisen J.A."/>
            <person name="Coyne R.S."/>
            <person name="Wu M."/>
            <person name="Wu D."/>
            <person name="Thiagarajan M."/>
            <person name="Wortman J.R."/>
            <person name="Badger J.H."/>
            <person name="Ren Q."/>
            <person name="Amedeo P."/>
            <person name="Jones K.M."/>
            <person name="Tallon L.J."/>
            <person name="Delcher A.L."/>
            <person name="Salzberg S.L."/>
            <person name="Silva J.C."/>
            <person name="Haas B.J."/>
            <person name="Majoros W.H."/>
            <person name="Farzad M."/>
            <person name="Carlton J.M."/>
            <person name="Smith R.K. Jr."/>
            <person name="Garg J."/>
            <person name="Pearlman R.E."/>
            <person name="Karrer K.M."/>
            <person name="Sun L."/>
            <person name="Manning G."/>
            <person name="Elde N.C."/>
            <person name="Turkewitz A.P."/>
            <person name="Asai D.J."/>
            <person name="Wilkes D.E."/>
            <person name="Wang Y."/>
            <person name="Cai H."/>
            <person name="Collins K."/>
            <person name="Stewart B.A."/>
            <person name="Lee S.R."/>
            <person name="Wilamowska K."/>
            <person name="Weinberg Z."/>
            <person name="Ruzzo W.L."/>
            <person name="Wloga D."/>
            <person name="Gaertig J."/>
            <person name="Frankel J."/>
            <person name="Tsao C.-C."/>
            <person name="Gorovsky M.A."/>
            <person name="Keeling P.J."/>
            <person name="Waller R.F."/>
            <person name="Patron N.J."/>
            <person name="Cherry J.M."/>
            <person name="Stover N.A."/>
            <person name="Krieger C.J."/>
            <person name="del Toro C."/>
            <person name="Ryder H.F."/>
            <person name="Williamson S.C."/>
            <person name="Barbeau R.A."/>
            <person name="Hamilton E.P."/>
            <person name="Orias E."/>
        </authorList>
    </citation>
    <scope>NUCLEOTIDE SEQUENCE [LARGE SCALE GENOMIC DNA]</scope>
    <source>
        <strain evidence="3">SB210</strain>
    </source>
</reference>
<organism evidence="2 3">
    <name type="scientific">Tetrahymena thermophila (strain SB210)</name>
    <dbReference type="NCBI Taxonomy" id="312017"/>
    <lineage>
        <taxon>Eukaryota</taxon>
        <taxon>Sar</taxon>
        <taxon>Alveolata</taxon>
        <taxon>Ciliophora</taxon>
        <taxon>Intramacronucleata</taxon>
        <taxon>Oligohymenophorea</taxon>
        <taxon>Hymenostomatida</taxon>
        <taxon>Tetrahymenina</taxon>
        <taxon>Tetrahymenidae</taxon>
        <taxon>Tetrahymena</taxon>
    </lineage>
</organism>
<proteinExistence type="predicted"/>
<protein>
    <submittedName>
        <fullName evidence="2">Uncharacterized protein</fullName>
    </submittedName>
</protein>